<keyword evidence="2" id="KW-1185">Reference proteome</keyword>
<gene>
    <name evidence="1" type="ORF">EG19_11325</name>
</gene>
<proteinExistence type="predicted"/>
<evidence type="ECO:0000313" key="1">
    <source>
        <dbReference type="EMBL" id="KDA54304.1"/>
    </source>
</evidence>
<protein>
    <submittedName>
        <fullName evidence="1">Uncharacterized protein</fullName>
    </submittedName>
</protein>
<evidence type="ECO:0000313" key="2">
    <source>
        <dbReference type="Proteomes" id="UP000027284"/>
    </source>
</evidence>
<reference evidence="1 2" key="1">
    <citation type="submission" date="2014-04" db="EMBL/GenBank/DDBJ databases">
        <title>The Genome Sequence of Thermoanaerobaculum aquaticum MP-01, The First Cultivated Group 23 Acidobacterium.</title>
        <authorList>
            <person name="Stamps B.W."/>
            <person name="Losey N.A."/>
            <person name="Lawson P.A."/>
            <person name="Stevenson B.S."/>
        </authorList>
    </citation>
    <scope>NUCLEOTIDE SEQUENCE [LARGE SCALE GENOMIC DNA]</scope>
    <source>
        <strain evidence="1 2">MP-01</strain>
    </source>
</reference>
<dbReference type="AlphaFoldDB" id="A0A062XXY9"/>
<sequence length="176" mass="20358">MIFRDRTAFRPWEFGFFGVDRGGRYFFVQLEPRVTSVGPVDRPKNLFRISDFEAREIFASGNRVYLFEMGGPAVRCAVVEESQMGFSLAAEITIPRPGGSAPTPYYVEDMDTRSGRVLLRDVFDKPFPSYWYLFDFNTRRIEKIGRAKHRAFFLLGDVLRAVETYPQENPPKVRPP</sequence>
<name>A0A062XXY9_9BACT</name>
<organism evidence="1 2">
    <name type="scientific">Thermoanaerobaculum aquaticum</name>
    <dbReference type="NCBI Taxonomy" id="1312852"/>
    <lineage>
        <taxon>Bacteria</taxon>
        <taxon>Pseudomonadati</taxon>
        <taxon>Acidobacteriota</taxon>
        <taxon>Thermoanaerobaculia</taxon>
        <taxon>Thermoanaerobaculales</taxon>
        <taxon>Thermoanaerobaculaceae</taxon>
        <taxon>Thermoanaerobaculum</taxon>
    </lineage>
</organism>
<comment type="caution">
    <text evidence="1">The sequence shown here is derived from an EMBL/GenBank/DDBJ whole genome shotgun (WGS) entry which is preliminary data.</text>
</comment>
<dbReference type="EMBL" id="JMFG01000008">
    <property type="protein sequence ID" value="KDA54304.1"/>
    <property type="molecule type" value="Genomic_DNA"/>
</dbReference>
<dbReference type="Proteomes" id="UP000027284">
    <property type="component" value="Unassembled WGS sequence"/>
</dbReference>
<accession>A0A062XXY9</accession>